<keyword evidence="4" id="KW-0804">Transcription</keyword>
<dbReference type="GO" id="GO:0003700">
    <property type="term" value="F:DNA-binding transcription factor activity"/>
    <property type="evidence" value="ECO:0007669"/>
    <property type="project" value="InterPro"/>
</dbReference>
<dbReference type="GO" id="GO:0032993">
    <property type="term" value="C:protein-DNA complex"/>
    <property type="evidence" value="ECO:0007669"/>
    <property type="project" value="TreeGrafter"/>
</dbReference>
<keyword evidence="3" id="KW-0238">DNA-binding</keyword>
<dbReference type="PANTHER" id="PTHR30346:SF17">
    <property type="entry name" value="LYSR FAMILY TRANSCRIPTIONAL REGULATOR"/>
    <property type="match status" value="1"/>
</dbReference>
<dbReference type="InterPro" id="IPR036390">
    <property type="entry name" value="WH_DNA-bd_sf"/>
</dbReference>
<sequence length="292" mass="31698">MDPRLSWLVSFVAVAEELHFGRAAERLHLSTSTVSRQIRLLEDSVRVTLFDRTSRSVLLTSEGRRLYGEIAVPVATVEAALKRSGCDVDGRIVRVAYVSAPGERMIPQAAARFADDPLGSELSLQPASSSEQRAGLLDGRVDIGVQWTLPGAPVPAGLEMTPIRDEPLVAALPPDHPYGSSTELRLVDLAGEDWLMAVGSSDLALRQGFVAACQRSGFLPRIRSEATGYKAQLSLVAMGRGVCFAPAAAREDDGFGVRYVRMHDLHVSLVAMTRPAPDRVLLRFIELLRTAE</sequence>
<dbReference type="PROSITE" id="PS50931">
    <property type="entry name" value="HTH_LYSR"/>
    <property type="match status" value="1"/>
</dbReference>
<dbReference type="FunFam" id="1.10.10.10:FF:000001">
    <property type="entry name" value="LysR family transcriptional regulator"/>
    <property type="match status" value="1"/>
</dbReference>
<dbReference type="RefSeq" id="WP_163741765.1">
    <property type="nucleotide sequence ID" value="NZ_JAAGOA010000017.1"/>
</dbReference>
<dbReference type="AlphaFoldDB" id="A0A6L9SEB3"/>
<evidence type="ECO:0000256" key="1">
    <source>
        <dbReference type="ARBA" id="ARBA00009437"/>
    </source>
</evidence>
<evidence type="ECO:0000313" key="6">
    <source>
        <dbReference type="EMBL" id="NEE02831.1"/>
    </source>
</evidence>
<reference evidence="6 7" key="1">
    <citation type="submission" date="2020-02" db="EMBL/GenBank/DDBJ databases">
        <authorList>
            <person name="Li X.-J."/>
            <person name="Han X.-M."/>
        </authorList>
    </citation>
    <scope>NUCLEOTIDE SEQUENCE [LARGE SCALE GENOMIC DNA]</scope>
    <source>
        <strain evidence="6 7">CCTCC AB 2017055</strain>
    </source>
</reference>
<accession>A0A6L9SEB3</accession>
<evidence type="ECO:0000256" key="4">
    <source>
        <dbReference type="ARBA" id="ARBA00023163"/>
    </source>
</evidence>
<dbReference type="Pfam" id="PF03466">
    <property type="entry name" value="LysR_substrate"/>
    <property type="match status" value="1"/>
</dbReference>
<dbReference type="Gene3D" id="3.40.190.10">
    <property type="entry name" value="Periplasmic binding protein-like II"/>
    <property type="match status" value="2"/>
</dbReference>
<dbReference type="SUPFAM" id="SSF53850">
    <property type="entry name" value="Periplasmic binding protein-like II"/>
    <property type="match status" value="1"/>
</dbReference>
<keyword evidence="7" id="KW-1185">Reference proteome</keyword>
<dbReference type="InterPro" id="IPR005119">
    <property type="entry name" value="LysR_subst-bd"/>
</dbReference>
<dbReference type="Pfam" id="PF00126">
    <property type="entry name" value="HTH_1"/>
    <property type="match status" value="1"/>
</dbReference>
<evidence type="ECO:0000256" key="2">
    <source>
        <dbReference type="ARBA" id="ARBA00023015"/>
    </source>
</evidence>
<dbReference type="SUPFAM" id="SSF46785">
    <property type="entry name" value="Winged helix' DNA-binding domain"/>
    <property type="match status" value="1"/>
</dbReference>
<dbReference type="PANTHER" id="PTHR30346">
    <property type="entry name" value="TRANSCRIPTIONAL DUAL REGULATOR HCAR-RELATED"/>
    <property type="match status" value="1"/>
</dbReference>
<dbReference type="PRINTS" id="PR00039">
    <property type="entry name" value="HTHLYSR"/>
</dbReference>
<dbReference type="CDD" id="cd08414">
    <property type="entry name" value="PBP2_LTTR_aromatics_like"/>
    <property type="match status" value="1"/>
</dbReference>
<dbReference type="GO" id="GO:0003677">
    <property type="term" value="F:DNA binding"/>
    <property type="evidence" value="ECO:0007669"/>
    <property type="project" value="UniProtKB-KW"/>
</dbReference>
<dbReference type="EMBL" id="JAAGOA010000017">
    <property type="protein sequence ID" value="NEE02831.1"/>
    <property type="molecule type" value="Genomic_DNA"/>
</dbReference>
<dbReference type="InterPro" id="IPR000847">
    <property type="entry name" value="LysR_HTH_N"/>
</dbReference>
<evidence type="ECO:0000313" key="7">
    <source>
        <dbReference type="Proteomes" id="UP000475214"/>
    </source>
</evidence>
<feature type="domain" description="HTH lysR-type" evidence="5">
    <location>
        <begin position="1"/>
        <end position="60"/>
    </location>
</feature>
<name>A0A6L9SEB3_9ACTN</name>
<comment type="caution">
    <text evidence="6">The sequence shown here is derived from an EMBL/GenBank/DDBJ whole genome shotgun (WGS) entry which is preliminary data.</text>
</comment>
<dbReference type="Gene3D" id="1.10.10.10">
    <property type="entry name" value="Winged helix-like DNA-binding domain superfamily/Winged helix DNA-binding domain"/>
    <property type="match status" value="1"/>
</dbReference>
<comment type="similarity">
    <text evidence="1">Belongs to the LysR transcriptional regulatory family.</text>
</comment>
<dbReference type="InterPro" id="IPR036388">
    <property type="entry name" value="WH-like_DNA-bd_sf"/>
</dbReference>
<proteinExistence type="inferred from homology"/>
<gene>
    <name evidence="6" type="ORF">G1H10_21945</name>
</gene>
<organism evidence="6 7">
    <name type="scientific">Phytoactinopolyspora halotolerans</name>
    <dbReference type="NCBI Taxonomy" id="1981512"/>
    <lineage>
        <taxon>Bacteria</taxon>
        <taxon>Bacillati</taxon>
        <taxon>Actinomycetota</taxon>
        <taxon>Actinomycetes</taxon>
        <taxon>Jiangellales</taxon>
        <taxon>Jiangellaceae</taxon>
        <taxon>Phytoactinopolyspora</taxon>
    </lineage>
</organism>
<protein>
    <submittedName>
        <fullName evidence="6">LysR family transcriptional regulator</fullName>
    </submittedName>
</protein>
<keyword evidence="2" id="KW-0805">Transcription regulation</keyword>
<dbReference type="Proteomes" id="UP000475214">
    <property type="component" value="Unassembled WGS sequence"/>
</dbReference>
<evidence type="ECO:0000259" key="5">
    <source>
        <dbReference type="PROSITE" id="PS50931"/>
    </source>
</evidence>
<evidence type="ECO:0000256" key="3">
    <source>
        <dbReference type="ARBA" id="ARBA00023125"/>
    </source>
</evidence>